<dbReference type="GO" id="GO:0016567">
    <property type="term" value="P:protein ubiquitination"/>
    <property type="evidence" value="ECO:0007669"/>
    <property type="project" value="UniProtKB-UniPathway"/>
</dbReference>
<dbReference type="InterPro" id="IPR044286">
    <property type="entry name" value="SINL_plant"/>
</dbReference>
<protein>
    <recommendedName>
        <fullName evidence="6">SIAH-type domain-containing protein</fullName>
    </recommendedName>
</protein>
<dbReference type="SUPFAM" id="SSF49599">
    <property type="entry name" value="TRAF domain-like"/>
    <property type="match status" value="1"/>
</dbReference>
<dbReference type="InterPro" id="IPR013083">
    <property type="entry name" value="Znf_RING/FYVE/PHD"/>
</dbReference>
<evidence type="ECO:0000313" key="8">
    <source>
        <dbReference type="Proteomes" id="UP000078284"/>
    </source>
</evidence>
<evidence type="ECO:0000256" key="2">
    <source>
        <dbReference type="ARBA" id="ARBA00022771"/>
    </source>
</evidence>
<organism evidence="7 8">
    <name type="scientific">Arabidopsis thaliana</name>
    <name type="common">Mouse-ear cress</name>
    <dbReference type="NCBI Taxonomy" id="3702"/>
    <lineage>
        <taxon>Eukaryota</taxon>
        <taxon>Viridiplantae</taxon>
        <taxon>Streptophyta</taxon>
        <taxon>Embryophyta</taxon>
        <taxon>Tracheophyta</taxon>
        <taxon>Spermatophyta</taxon>
        <taxon>Magnoliopsida</taxon>
        <taxon>eudicotyledons</taxon>
        <taxon>Gunneridae</taxon>
        <taxon>Pentapetalae</taxon>
        <taxon>rosids</taxon>
        <taxon>malvids</taxon>
        <taxon>Brassicales</taxon>
        <taxon>Brassicaceae</taxon>
        <taxon>Camelineae</taxon>
        <taxon>Arabidopsis</taxon>
    </lineage>
</organism>
<dbReference type="Pfam" id="PF21361">
    <property type="entry name" value="Sina_ZnF"/>
    <property type="match status" value="1"/>
</dbReference>
<dbReference type="InterPro" id="IPR013010">
    <property type="entry name" value="Znf_SIAH"/>
</dbReference>
<dbReference type="GO" id="GO:0008270">
    <property type="term" value="F:zinc ion binding"/>
    <property type="evidence" value="ECO:0007669"/>
    <property type="project" value="UniProtKB-KW"/>
</dbReference>
<dbReference type="UniPathway" id="UPA00143"/>
<evidence type="ECO:0000256" key="1">
    <source>
        <dbReference type="ARBA" id="ARBA00022723"/>
    </source>
</evidence>
<accession>A0A178UN00</accession>
<keyword evidence="2 5" id="KW-0863">Zinc-finger</keyword>
<evidence type="ECO:0000256" key="5">
    <source>
        <dbReference type="PROSITE-ProRule" id="PRU00455"/>
    </source>
</evidence>
<dbReference type="PANTHER" id="PTHR46632:SF19">
    <property type="entry name" value="RING-TYPE E3 UBIQUITIN TRANSFERASE"/>
    <property type="match status" value="1"/>
</dbReference>
<reference evidence="8" key="1">
    <citation type="journal article" date="2016" name="Proc. Natl. Acad. Sci. U.S.A.">
        <title>Chromosome-level assembly of Arabidopsis thaliana Ler reveals the extent of translocation and inversion polymorphisms.</title>
        <authorList>
            <person name="Zapata L."/>
            <person name="Ding J."/>
            <person name="Willing E.M."/>
            <person name="Hartwig B."/>
            <person name="Bezdan D."/>
            <person name="Jiao W.B."/>
            <person name="Patel V."/>
            <person name="Velikkakam James G."/>
            <person name="Koornneef M."/>
            <person name="Ossowski S."/>
            <person name="Schneeberger K."/>
        </authorList>
    </citation>
    <scope>NUCLEOTIDE SEQUENCE [LARGE SCALE GENOMIC DNA]</scope>
    <source>
        <strain evidence="8">cv. Landsberg erecta</strain>
    </source>
</reference>
<proteinExistence type="predicted"/>
<dbReference type="Proteomes" id="UP000078284">
    <property type="component" value="Chromosome 5"/>
</dbReference>
<feature type="domain" description="SIAH-type" evidence="6">
    <location>
        <begin position="7"/>
        <end position="65"/>
    </location>
</feature>
<keyword evidence="3" id="KW-0862">Zinc</keyword>
<gene>
    <name evidence="7" type="ordered locus">AXX17_At5g35120</name>
</gene>
<dbReference type="PROSITE" id="PS51081">
    <property type="entry name" value="ZF_SIAH"/>
    <property type="match status" value="1"/>
</dbReference>
<dbReference type="EMBL" id="LUHQ01000005">
    <property type="protein sequence ID" value="OAO95075.1"/>
    <property type="molecule type" value="Genomic_DNA"/>
</dbReference>
<dbReference type="AlphaFoldDB" id="A0A178UN00"/>
<evidence type="ECO:0000313" key="7">
    <source>
        <dbReference type="EMBL" id="OAO95075.1"/>
    </source>
</evidence>
<evidence type="ECO:0000256" key="4">
    <source>
        <dbReference type="ARBA" id="ARBA00024004"/>
    </source>
</evidence>
<evidence type="ECO:0000256" key="3">
    <source>
        <dbReference type="ARBA" id="ARBA00022833"/>
    </source>
</evidence>
<comment type="function">
    <text evidence="4">E3 ubiquitin-protein ligase that mediates ubiquitination and subsequent proteasomal degradation of target proteins. E3 ubiquitin ligases accept ubiquitin from an E2 ubiquitin-conjugating enzyme in the form of a thioester and then directly transfers the ubiquitin to targeted substrates. It probably triggers the ubiquitin-mediated degradation of different substrates.</text>
</comment>
<evidence type="ECO:0000259" key="6">
    <source>
        <dbReference type="PROSITE" id="PS51081"/>
    </source>
</evidence>
<dbReference type="Gene3D" id="3.30.40.10">
    <property type="entry name" value="Zinc/RING finger domain, C3HC4 (zinc finger)"/>
    <property type="match status" value="1"/>
</dbReference>
<keyword evidence="1" id="KW-0479">Metal-binding</keyword>
<sequence>MERVIKAEVFLCPNAKFGCTQKFSYGKEITHEKECTFSLCSCPARSCNYTGSYEDIYSHFKTHKGERGGKKITISDDGDE</sequence>
<name>A0A178UN00_ARATH</name>
<dbReference type="PANTHER" id="PTHR46632">
    <property type="entry name" value="E3 UBIQUITIN-PROTEIN LIGASE SINA-LIKE 4"/>
    <property type="match status" value="1"/>
</dbReference>
<comment type="caution">
    <text evidence="7">The sequence shown here is derived from an EMBL/GenBank/DDBJ whole genome shotgun (WGS) entry which is preliminary data.</text>
</comment>